<dbReference type="AlphaFoldDB" id="A0A4R1HSD7"/>
<accession>A0A4R1HSD7</accession>
<gene>
    <name evidence="1" type="ORF">EV378_0002</name>
</gene>
<evidence type="ECO:0000313" key="1">
    <source>
        <dbReference type="EMBL" id="TCK24231.1"/>
    </source>
</evidence>
<reference evidence="1 2" key="1">
    <citation type="submission" date="2019-03" db="EMBL/GenBank/DDBJ databases">
        <title>Sequencing the genomes of 1000 actinobacteria strains.</title>
        <authorList>
            <person name="Klenk H.-P."/>
        </authorList>
    </citation>
    <scope>NUCLEOTIDE SEQUENCE [LARGE SCALE GENOMIC DNA]</scope>
    <source>
        <strain evidence="1 2">DSM 44969</strain>
    </source>
</reference>
<protein>
    <submittedName>
        <fullName evidence="1">2'-5' RNA ligase</fullName>
    </submittedName>
</protein>
<dbReference type="Pfam" id="PF13563">
    <property type="entry name" value="2_5_RNA_ligase2"/>
    <property type="match status" value="1"/>
</dbReference>
<comment type="caution">
    <text evidence="1">The sequence shown here is derived from an EMBL/GenBank/DDBJ whole genome shotgun (WGS) entry which is preliminary data.</text>
</comment>
<name>A0A4R1HSD7_PSEEN</name>
<keyword evidence="2" id="KW-1185">Reference proteome</keyword>
<dbReference type="PANTHER" id="PTHR40037:SF1">
    <property type="entry name" value="PHOSPHOESTERASE SAOUHSC_00951-RELATED"/>
    <property type="match status" value="1"/>
</dbReference>
<keyword evidence="1" id="KW-0436">Ligase</keyword>
<proteinExistence type="predicted"/>
<sequence>MPSEGRITIVPITVPDGATRSAVLALVPDAEPVVGELRAVLDPTASAGVPAHVTVLYPFAAPSGIDDATVAGLRDAVSDVPAFRFRLADVGWFGTEYVWLAPDPSEPFDELTARVARAFPEHPPYGGEHEPHPHLTVGYRRHASEVALRDAADRIRPLLPVDARVDRLHLLAGSHEPGSWRTVAELPLARA</sequence>
<dbReference type="PANTHER" id="PTHR40037">
    <property type="entry name" value="PHOSPHOESTERASE YJCG-RELATED"/>
    <property type="match status" value="1"/>
</dbReference>
<evidence type="ECO:0000313" key="2">
    <source>
        <dbReference type="Proteomes" id="UP000295560"/>
    </source>
</evidence>
<dbReference type="Proteomes" id="UP000295560">
    <property type="component" value="Unassembled WGS sequence"/>
</dbReference>
<organism evidence="1 2">
    <name type="scientific">Pseudonocardia endophytica</name>
    <dbReference type="NCBI Taxonomy" id="401976"/>
    <lineage>
        <taxon>Bacteria</taxon>
        <taxon>Bacillati</taxon>
        <taxon>Actinomycetota</taxon>
        <taxon>Actinomycetes</taxon>
        <taxon>Pseudonocardiales</taxon>
        <taxon>Pseudonocardiaceae</taxon>
        <taxon>Pseudonocardia</taxon>
    </lineage>
</organism>
<dbReference type="InterPro" id="IPR009097">
    <property type="entry name" value="Cyclic_Pdiesterase"/>
</dbReference>
<dbReference type="SUPFAM" id="SSF55144">
    <property type="entry name" value="LigT-like"/>
    <property type="match status" value="1"/>
</dbReference>
<dbReference type="InterPro" id="IPR050580">
    <property type="entry name" value="2H_phosphoesterase_YjcG-like"/>
</dbReference>
<dbReference type="Gene3D" id="3.90.1140.10">
    <property type="entry name" value="Cyclic phosphodiesterase"/>
    <property type="match status" value="1"/>
</dbReference>
<dbReference type="GO" id="GO:0016874">
    <property type="term" value="F:ligase activity"/>
    <property type="evidence" value="ECO:0007669"/>
    <property type="project" value="UniProtKB-KW"/>
</dbReference>
<dbReference type="EMBL" id="SMFZ01000001">
    <property type="protein sequence ID" value="TCK24231.1"/>
    <property type="molecule type" value="Genomic_DNA"/>
</dbReference>